<proteinExistence type="predicted"/>
<reference evidence="1" key="1">
    <citation type="journal article" date="2015" name="Nature">
        <title>Complex archaea that bridge the gap between prokaryotes and eukaryotes.</title>
        <authorList>
            <person name="Spang A."/>
            <person name="Saw J.H."/>
            <person name="Jorgensen S.L."/>
            <person name="Zaremba-Niedzwiedzka K."/>
            <person name="Martijn J."/>
            <person name="Lind A.E."/>
            <person name="van Eijk R."/>
            <person name="Schleper C."/>
            <person name="Guy L."/>
            <person name="Ettema T.J."/>
        </authorList>
    </citation>
    <scope>NUCLEOTIDE SEQUENCE</scope>
</reference>
<sequence length="130" mass="13580">MIRRINPPIAVMCMLIGVLFTWSALKPVSAQPSADVTYPVYNVNYITTNATTAVLIGSGVLHSLCVTDFGASSNTATVYDSLAGSGTIIALFDTVTFDGCALLDVRVTTGITIVTATGTAPEITVSYRAL</sequence>
<dbReference type="AlphaFoldDB" id="A0A0F9R822"/>
<organism evidence="1">
    <name type="scientific">marine sediment metagenome</name>
    <dbReference type="NCBI Taxonomy" id="412755"/>
    <lineage>
        <taxon>unclassified sequences</taxon>
        <taxon>metagenomes</taxon>
        <taxon>ecological metagenomes</taxon>
    </lineage>
</organism>
<gene>
    <name evidence="1" type="ORF">LCGC14_0609760</name>
</gene>
<comment type="caution">
    <text evidence="1">The sequence shown here is derived from an EMBL/GenBank/DDBJ whole genome shotgun (WGS) entry which is preliminary data.</text>
</comment>
<accession>A0A0F9R822</accession>
<dbReference type="EMBL" id="LAZR01001008">
    <property type="protein sequence ID" value="KKN52695.1"/>
    <property type="molecule type" value="Genomic_DNA"/>
</dbReference>
<protein>
    <submittedName>
        <fullName evidence="1">Uncharacterized protein</fullName>
    </submittedName>
</protein>
<evidence type="ECO:0000313" key="1">
    <source>
        <dbReference type="EMBL" id="KKN52695.1"/>
    </source>
</evidence>
<name>A0A0F9R822_9ZZZZ</name>